<dbReference type="AlphaFoldDB" id="A0A9P3G4R9"/>
<dbReference type="OrthoDB" id="5840532at2759"/>
<dbReference type="SUPFAM" id="SSF51182">
    <property type="entry name" value="RmlC-like cupins"/>
    <property type="match status" value="1"/>
</dbReference>
<dbReference type="Proteomes" id="UP000703269">
    <property type="component" value="Unassembled WGS sequence"/>
</dbReference>
<dbReference type="CDD" id="cd02231">
    <property type="entry name" value="cupin_BLL6423-like"/>
    <property type="match status" value="1"/>
</dbReference>
<dbReference type="PANTHER" id="PTHR36156">
    <property type="entry name" value="SLR2101 PROTEIN"/>
    <property type="match status" value="1"/>
</dbReference>
<evidence type="ECO:0000313" key="2">
    <source>
        <dbReference type="EMBL" id="GJE89133.1"/>
    </source>
</evidence>
<dbReference type="EMBL" id="BPQB01000011">
    <property type="protein sequence ID" value="GJE89133.1"/>
    <property type="molecule type" value="Genomic_DNA"/>
</dbReference>
<sequence length="137" mass="15617">MFTDLFWQEGFPANNDQDFAEQVKTHDSEVVNVKGTLLRSVEFAPHTGSFFHRTISLDYGILIHGALTLVLDDNKRVLLKPGDVVVQRGTIHAWMNETDEWTRMYCVMLPADKVTVGEKELESEFKPIPADWKASHV</sequence>
<evidence type="ECO:0000313" key="3">
    <source>
        <dbReference type="Proteomes" id="UP000703269"/>
    </source>
</evidence>
<protein>
    <submittedName>
        <fullName evidence="2">Cupin domain-containing protein</fullName>
    </submittedName>
</protein>
<organism evidence="2 3">
    <name type="scientific">Phanerochaete sordida</name>
    <dbReference type="NCBI Taxonomy" id="48140"/>
    <lineage>
        <taxon>Eukaryota</taxon>
        <taxon>Fungi</taxon>
        <taxon>Dikarya</taxon>
        <taxon>Basidiomycota</taxon>
        <taxon>Agaricomycotina</taxon>
        <taxon>Agaricomycetes</taxon>
        <taxon>Polyporales</taxon>
        <taxon>Phanerochaetaceae</taxon>
        <taxon>Phanerochaete</taxon>
    </lineage>
</organism>
<dbReference type="InterPro" id="IPR013096">
    <property type="entry name" value="Cupin_2"/>
</dbReference>
<dbReference type="InterPro" id="IPR047142">
    <property type="entry name" value="OryJ/VirC-like"/>
</dbReference>
<dbReference type="PANTHER" id="PTHR36156:SF2">
    <property type="entry name" value="CUPIN TYPE-2 DOMAIN-CONTAINING PROTEIN"/>
    <property type="match status" value="1"/>
</dbReference>
<dbReference type="Pfam" id="PF07883">
    <property type="entry name" value="Cupin_2"/>
    <property type="match status" value="1"/>
</dbReference>
<feature type="domain" description="Cupin type-2" evidence="1">
    <location>
        <begin position="41"/>
        <end position="107"/>
    </location>
</feature>
<dbReference type="InterPro" id="IPR014710">
    <property type="entry name" value="RmlC-like_jellyroll"/>
</dbReference>
<evidence type="ECO:0000259" key="1">
    <source>
        <dbReference type="Pfam" id="PF07883"/>
    </source>
</evidence>
<reference evidence="2 3" key="1">
    <citation type="submission" date="2021-08" db="EMBL/GenBank/DDBJ databases">
        <title>Draft Genome Sequence of Phanerochaete sordida strain YK-624.</title>
        <authorList>
            <person name="Mori T."/>
            <person name="Dohra H."/>
            <person name="Suzuki T."/>
            <person name="Kawagishi H."/>
            <person name="Hirai H."/>
        </authorList>
    </citation>
    <scope>NUCLEOTIDE SEQUENCE [LARGE SCALE GENOMIC DNA]</scope>
    <source>
        <strain evidence="2 3">YK-624</strain>
    </source>
</reference>
<name>A0A9P3G4R9_9APHY</name>
<dbReference type="InterPro" id="IPR011051">
    <property type="entry name" value="RmlC_Cupin_sf"/>
</dbReference>
<accession>A0A9P3G4R9</accession>
<comment type="caution">
    <text evidence="2">The sequence shown here is derived from an EMBL/GenBank/DDBJ whole genome shotgun (WGS) entry which is preliminary data.</text>
</comment>
<dbReference type="Gene3D" id="2.60.120.10">
    <property type="entry name" value="Jelly Rolls"/>
    <property type="match status" value="1"/>
</dbReference>
<gene>
    <name evidence="2" type="ORF">PsYK624_052270</name>
</gene>
<keyword evidence="3" id="KW-1185">Reference proteome</keyword>
<proteinExistence type="predicted"/>